<gene>
    <name evidence="2" type="ORF">OIDMADRAFT_55183</name>
</gene>
<feature type="signal peptide" evidence="1">
    <location>
        <begin position="1"/>
        <end position="19"/>
    </location>
</feature>
<evidence type="ECO:0000313" key="2">
    <source>
        <dbReference type="EMBL" id="KIN00602.1"/>
    </source>
</evidence>
<dbReference type="Proteomes" id="UP000054321">
    <property type="component" value="Unassembled WGS sequence"/>
</dbReference>
<dbReference type="HOGENOM" id="CLU_2671698_0_0_1"/>
<name>A0A0C3HEA4_OIDMZ</name>
<dbReference type="EMBL" id="KN832877">
    <property type="protein sequence ID" value="KIN00602.1"/>
    <property type="molecule type" value="Genomic_DNA"/>
</dbReference>
<protein>
    <submittedName>
        <fullName evidence="2">Uncharacterized protein</fullName>
    </submittedName>
</protein>
<accession>A0A0C3HEA4</accession>
<organism evidence="2 3">
    <name type="scientific">Oidiodendron maius (strain Zn)</name>
    <dbReference type="NCBI Taxonomy" id="913774"/>
    <lineage>
        <taxon>Eukaryota</taxon>
        <taxon>Fungi</taxon>
        <taxon>Dikarya</taxon>
        <taxon>Ascomycota</taxon>
        <taxon>Pezizomycotina</taxon>
        <taxon>Leotiomycetes</taxon>
        <taxon>Leotiomycetes incertae sedis</taxon>
        <taxon>Myxotrichaceae</taxon>
        <taxon>Oidiodendron</taxon>
    </lineage>
</organism>
<evidence type="ECO:0000313" key="3">
    <source>
        <dbReference type="Proteomes" id="UP000054321"/>
    </source>
</evidence>
<dbReference type="InParanoid" id="A0A0C3HEA4"/>
<feature type="chain" id="PRO_5002165368" evidence="1">
    <location>
        <begin position="20"/>
        <end position="75"/>
    </location>
</feature>
<keyword evidence="1" id="KW-0732">Signal</keyword>
<keyword evidence="3" id="KW-1185">Reference proteome</keyword>
<sequence length="75" mass="7402">MKSTVFGIFAAAALILVSATPVQHARGITIPPSCAICDGVGGPCLAACLAGGPADPLCDICAGPEIWECITCLAS</sequence>
<dbReference type="AlphaFoldDB" id="A0A0C3HEA4"/>
<reference evidence="3" key="2">
    <citation type="submission" date="2015-01" db="EMBL/GenBank/DDBJ databases">
        <title>Evolutionary Origins and Diversification of the Mycorrhizal Mutualists.</title>
        <authorList>
            <consortium name="DOE Joint Genome Institute"/>
            <consortium name="Mycorrhizal Genomics Consortium"/>
            <person name="Kohler A."/>
            <person name="Kuo A."/>
            <person name="Nagy L.G."/>
            <person name="Floudas D."/>
            <person name="Copeland A."/>
            <person name="Barry K.W."/>
            <person name="Cichocki N."/>
            <person name="Veneault-Fourrey C."/>
            <person name="LaButti K."/>
            <person name="Lindquist E.A."/>
            <person name="Lipzen A."/>
            <person name="Lundell T."/>
            <person name="Morin E."/>
            <person name="Murat C."/>
            <person name="Riley R."/>
            <person name="Ohm R."/>
            <person name="Sun H."/>
            <person name="Tunlid A."/>
            <person name="Henrissat B."/>
            <person name="Grigoriev I.V."/>
            <person name="Hibbett D.S."/>
            <person name="Martin F."/>
        </authorList>
    </citation>
    <scope>NUCLEOTIDE SEQUENCE [LARGE SCALE GENOMIC DNA]</scope>
    <source>
        <strain evidence="3">Zn</strain>
    </source>
</reference>
<reference evidence="2 3" key="1">
    <citation type="submission" date="2014-04" db="EMBL/GenBank/DDBJ databases">
        <authorList>
            <consortium name="DOE Joint Genome Institute"/>
            <person name="Kuo A."/>
            <person name="Martino E."/>
            <person name="Perotto S."/>
            <person name="Kohler A."/>
            <person name="Nagy L.G."/>
            <person name="Floudas D."/>
            <person name="Copeland A."/>
            <person name="Barry K.W."/>
            <person name="Cichocki N."/>
            <person name="Veneault-Fourrey C."/>
            <person name="LaButti K."/>
            <person name="Lindquist E.A."/>
            <person name="Lipzen A."/>
            <person name="Lundell T."/>
            <person name="Morin E."/>
            <person name="Murat C."/>
            <person name="Sun H."/>
            <person name="Tunlid A."/>
            <person name="Henrissat B."/>
            <person name="Grigoriev I.V."/>
            <person name="Hibbett D.S."/>
            <person name="Martin F."/>
            <person name="Nordberg H.P."/>
            <person name="Cantor M.N."/>
            <person name="Hua S.X."/>
        </authorList>
    </citation>
    <scope>NUCLEOTIDE SEQUENCE [LARGE SCALE GENOMIC DNA]</scope>
    <source>
        <strain evidence="2 3">Zn</strain>
    </source>
</reference>
<evidence type="ECO:0000256" key="1">
    <source>
        <dbReference type="SAM" id="SignalP"/>
    </source>
</evidence>
<proteinExistence type="predicted"/>